<protein>
    <recommendedName>
        <fullName evidence="4">Translational regulator CsrA</fullName>
    </recommendedName>
</protein>
<dbReference type="EMBL" id="LYDR01000063">
    <property type="protein sequence ID" value="ODA32786.1"/>
    <property type="molecule type" value="Genomic_DNA"/>
</dbReference>
<dbReference type="GO" id="GO:0006109">
    <property type="term" value="P:regulation of carbohydrate metabolic process"/>
    <property type="evidence" value="ECO:0007669"/>
    <property type="project" value="InterPro"/>
</dbReference>
<dbReference type="Pfam" id="PF02599">
    <property type="entry name" value="CsrA"/>
    <property type="match status" value="1"/>
</dbReference>
<comment type="similarity">
    <text evidence="4">Belongs to the CsrA/RsmA family.</text>
</comment>
<dbReference type="Gene3D" id="2.60.40.4380">
    <property type="entry name" value="Translational regulator CsrA"/>
    <property type="match status" value="1"/>
</dbReference>
<accession>A0A1C3EHS6</accession>
<dbReference type="GO" id="GO:0048027">
    <property type="term" value="F:mRNA 5'-UTR binding"/>
    <property type="evidence" value="ECO:0007669"/>
    <property type="project" value="UniProtKB-UniRule"/>
</dbReference>
<dbReference type="GO" id="GO:0006402">
    <property type="term" value="P:mRNA catabolic process"/>
    <property type="evidence" value="ECO:0007669"/>
    <property type="project" value="InterPro"/>
</dbReference>
<reference evidence="5 6" key="1">
    <citation type="submission" date="2016-05" db="EMBL/GenBank/DDBJ databases">
        <title>Genomic and physiological characterization of Planctopirus sp. isolated from fresh water lake.</title>
        <authorList>
            <person name="Subhash Y."/>
            <person name="Ramana C."/>
        </authorList>
    </citation>
    <scope>NUCLEOTIDE SEQUENCE [LARGE SCALE GENOMIC DNA]</scope>
    <source>
        <strain evidence="5 6">JC280</strain>
    </source>
</reference>
<dbReference type="GO" id="GO:0005829">
    <property type="term" value="C:cytosol"/>
    <property type="evidence" value="ECO:0007669"/>
    <property type="project" value="TreeGrafter"/>
</dbReference>
<dbReference type="HAMAP" id="MF_00167">
    <property type="entry name" value="CsrA"/>
    <property type="match status" value="1"/>
</dbReference>
<organism evidence="5 6">
    <name type="scientific">Planctopirus hydrillae</name>
    <dbReference type="NCBI Taxonomy" id="1841610"/>
    <lineage>
        <taxon>Bacteria</taxon>
        <taxon>Pseudomonadati</taxon>
        <taxon>Planctomycetota</taxon>
        <taxon>Planctomycetia</taxon>
        <taxon>Planctomycetales</taxon>
        <taxon>Planctomycetaceae</taxon>
        <taxon>Planctopirus</taxon>
    </lineage>
</organism>
<dbReference type="GO" id="GO:0045947">
    <property type="term" value="P:negative regulation of translational initiation"/>
    <property type="evidence" value="ECO:0007669"/>
    <property type="project" value="UniProtKB-UniRule"/>
</dbReference>
<evidence type="ECO:0000256" key="3">
    <source>
        <dbReference type="ARBA" id="ARBA00022884"/>
    </source>
</evidence>
<evidence type="ECO:0000313" key="6">
    <source>
        <dbReference type="Proteomes" id="UP000094828"/>
    </source>
</evidence>
<dbReference type="InterPro" id="IPR036107">
    <property type="entry name" value="CsrA_sf"/>
</dbReference>
<dbReference type="RefSeq" id="WP_068847337.1">
    <property type="nucleotide sequence ID" value="NZ_LYDR01000063.1"/>
</dbReference>
<evidence type="ECO:0000256" key="1">
    <source>
        <dbReference type="ARBA" id="ARBA00022490"/>
    </source>
</evidence>
<dbReference type="PANTHER" id="PTHR34984:SF1">
    <property type="entry name" value="CARBON STORAGE REGULATOR"/>
    <property type="match status" value="1"/>
</dbReference>
<dbReference type="AlphaFoldDB" id="A0A1C3EHS6"/>
<keyword evidence="4" id="KW-0678">Repressor</keyword>
<dbReference type="GO" id="GO:1902208">
    <property type="term" value="P:regulation of bacterial-type flagellum assembly"/>
    <property type="evidence" value="ECO:0007669"/>
    <property type="project" value="UniProtKB-UniRule"/>
</dbReference>
<dbReference type="SUPFAM" id="SSF117130">
    <property type="entry name" value="CsrA-like"/>
    <property type="match status" value="1"/>
</dbReference>
<keyword evidence="1 4" id="KW-0963">Cytoplasm</keyword>
<dbReference type="InterPro" id="IPR003751">
    <property type="entry name" value="CsrA"/>
</dbReference>
<evidence type="ECO:0000256" key="4">
    <source>
        <dbReference type="HAMAP-Rule" id="MF_00167"/>
    </source>
</evidence>
<dbReference type="STRING" id="1841610.A6X21_20885"/>
<comment type="subunit">
    <text evidence="4">Homodimer; the beta-strands of each monomer intercalate to form a hydrophobic core, while the alpha-helices form wings that extend away from the core.</text>
</comment>
<comment type="caution">
    <text evidence="5">The sequence shown here is derived from an EMBL/GenBank/DDBJ whole genome shotgun (WGS) entry which is preliminary data.</text>
</comment>
<evidence type="ECO:0000313" key="5">
    <source>
        <dbReference type="EMBL" id="ODA32786.1"/>
    </source>
</evidence>
<keyword evidence="6" id="KW-1185">Reference proteome</keyword>
<comment type="subcellular location">
    <subcellularLocation>
        <location evidence="4">Cytoplasm</location>
    </subcellularLocation>
</comment>
<keyword evidence="2 4" id="KW-0810">Translation regulation</keyword>
<comment type="function">
    <text evidence="4">A translational regulator that binds mRNA to regulate translation initiation and/or mRNA stability. Usually binds in the 5'-UTR at or near the Shine-Dalgarno sequence preventing ribosome-binding, thus repressing translation. Its main target seems to be the major flagellin gene, while its function is anatagonized by FliW.</text>
</comment>
<dbReference type="GO" id="GO:0044781">
    <property type="term" value="P:bacterial-type flagellum organization"/>
    <property type="evidence" value="ECO:0007669"/>
    <property type="project" value="UniProtKB-KW"/>
</dbReference>
<dbReference type="Proteomes" id="UP000094828">
    <property type="component" value="Unassembled WGS sequence"/>
</dbReference>
<name>A0A1C3EHS6_9PLAN</name>
<keyword evidence="3 4" id="KW-0694">RNA-binding</keyword>
<gene>
    <name evidence="4" type="primary">csrA</name>
    <name evidence="5" type="ORF">A6X21_20885</name>
</gene>
<sequence>MLVLTRKTNETIQLGGSQITITVVNVGGGRVRLGIQAPSEVRIERLEKTSTRQLSEVTCK</sequence>
<dbReference type="PANTHER" id="PTHR34984">
    <property type="entry name" value="CARBON STORAGE REGULATOR"/>
    <property type="match status" value="1"/>
</dbReference>
<evidence type="ECO:0000256" key="2">
    <source>
        <dbReference type="ARBA" id="ARBA00022845"/>
    </source>
</evidence>
<proteinExistence type="inferred from homology"/>
<keyword evidence="4" id="KW-1005">Bacterial flagellum biogenesis</keyword>